<name>A0ACC1JG81_9FUNG</name>
<dbReference type="Proteomes" id="UP001150603">
    <property type="component" value="Unassembled WGS sequence"/>
</dbReference>
<comment type="caution">
    <text evidence="1">The sequence shown here is derived from an EMBL/GenBank/DDBJ whole genome shotgun (WGS) entry which is preliminary data.</text>
</comment>
<organism evidence="1 2">
    <name type="scientific">Linderina macrospora</name>
    <dbReference type="NCBI Taxonomy" id="4868"/>
    <lineage>
        <taxon>Eukaryota</taxon>
        <taxon>Fungi</taxon>
        <taxon>Fungi incertae sedis</taxon>
        <taxon>Zoopagomycota</taxon>
        <taxon>Kickxellomycotina</taxon>
        <taxon>Kickxellomycetes</taxon>
        <taxon>Kickxellales</taxon>
        <taxon>Kickxellaceae</taxon>
        <taxon>Linderina</taxon>
    </lineage>
</organism>
<gene>
    <name evidence="1" type="ORF">FBU59_000658</name>
</gene>
<dbReference type="EMBL" id="JANBPW010000195">
    <property type="protein sequence ID" value="KAJ1950483.1"/>
    <property type="molecule type" value="Genomic_DNA"/>
</dbReference>
<evidence type="ECO:0000313" key="2">
    <source>
        <dbReference type="Proteomes" id="UP001150603"/>
    </source>
</evidence>
<keyword evidence="2" id="KW-1185">Reference proteome</keyword>
<sequence length="256" mass="29099">MPFGRLTGPYEDAQNEDQMYSALPTLPSMLRPSPLQNLVFWHNTRGPRKVIIYLEPRRNSALYLAIEEFFRASAELVGYTEAHQYHPHSSMTGFIELDDMKDGSVPSGHVVSQIACALNAQAGGLMGKGVVPCARTIKTMHDYPHQGTHKVELVLDTPQVFRELVAEVQGVCKHIRPKRIGHISLAYYNKHVKTENLMTDEQAERLDALARSFLYNPDIFDPASNLWDIAFYELAYKSPVLHVPHKFNEIARWQLN</sequence>
<reference evidence="1" key="1">
    <citation type="submission" date="2022-07" db="EMBL/GenBank/DDBJ databases">
        <title>Phylogenomic reconstructions and comparative analyses of Kickxellomycotina fungi.</title>
        <authorList>
            <person name="Reynolds N.K."/>
            <person name="Stajich J.E."/>
            <person name="Barry K."/>
            <person name="Grigoriev I.V."/>
            <person name="Crous P."/>
            <person name="Smith M.E."/>
        </authorList>
    </citation>
    <scope>NUCLEOTIDE SEQUENCE</scope>
    <source>
        <strain evidence="1">NRRL 5244</strain>
    </source>
</reference>
<evidence type="ECO:0000313" key="1">
    <source>
        <dbReference type="EMBL" id="KAJ1950483.1"/>
    </source>
</evidence>
<accession>A0ACC1JG81</accession>
<proteinExistence type="predicted"/>
<protein>
    <submittedName>
        <fullName evidence="1">Uncharacterized protein</fullName>
    </submittedName>
</protein>